<evidence type="ECO:0000259" key="2">
    <source>
        <dbReference type="PROSITE" id="PS50222"/>
    </source>
</evidence>
<feature type="signal peptide" evidence="1">
    <location>
        <begin position="1"/>
        <end position="28"/>
    </location>
</feature>
<dbReference type="EMBL" id="JBHSDU010000003">
    <property type="protein sequence ID" value="MFC4310822.1"/>
    <property type="molecule type" value="Genomic_DNA"/>
</dbReference>
<gene>
    <name evidence="3" type="ORF">ACFPN2_17135</name>
</gene>
<reference evidence="4" key="1">
    <citation type="journal article" date="2019" name="Int. J. Syst. Evol. Microbiol.">
        <title>The Global Catalogue of Microorganisms (GCM) 10K type strain sequencing project: providing services to taxonomists for standard genome sequencing and annotation.</title>
        <authorList>
            <consortium name="The Broad Institute Genomics Platform"/>
            <consortium name="The Broad Institute Genome Sequencing Center for Infectious Disease"/>
            <person name="Wu L."/>
            <person name="Ma J."/>
        </authorList>
    </citation>
    <scope>NUCLEOTIDE SEQUENCE [LARGE SCALE GENOMIC DNA]</scope>
    <source>
        <strain evidence="4">CGMCC 1.10759</strain>
    </source>
</reference>
<accession>A0ABV8STM4</accession>
<dbReference type="SUPFAM" id="SSF47473">
    <property type="entry name" value="EF-hand"/>
    <property type="match status" value="1"/>
</dbReference>
<evidence type="ECO:0000313" key="4">
    <source>
        <dbReference type="Proteomes" id="UP001595904"/>
    </source>
</evidence>
<dbReference type="InterPro" id="IPR002048">
    <property type="entry name" value="EF_hand_dom"/>
</dbReference>
<dbReference type="Pfam" id="PF13202">
    <property type="entry name" value="EF-hand_5"/>
    <property type="match status" value="2"/>
</dbReference>
<comment type="caution">
    <text evidence="3">The sequence shown here is derived from an EMBL/GenBank/DDBJ whole genome shotgun (WGS) entry which is preliminary data.</text>
</comment>
<dbReference type="RefSeq" id="WP_380598642.1">
    <property type="nucleotide sequence ID" value="NZ_JBHSDU010000003.1"/>
</dbReference>
<evidence type="ECO:0000313" key="3">
    <source>
        <dbReference type="EMBL" id="MFC4310822.1"/>
    </source>
</evidence>
<protein>
    <recommendedName>
        <fullName evidence="2">EF-hand domain-containing protein</fullName>
    </recommendedName>
</protein>
<dbReference type="InterPro" id="IPR018247">
    <property type="entry name" value="EF_Hand_1_Ca_BS"/>
</dbReference>
<dbReference type="Proteomes" id="UP001595904">
    <property type="component" value="Unassembled WGS sequence"/>
</dbReference>
<keyword evidence="4" id="KW-1185">Reference proteome</keyword>
<name>A0ABV8STM4_9GAMM</name>
<feature type="domain" description="EF-hand" evidence="2">
    <location>
        <begin position="59"/>
        <end position="94"/>
    </location>
</feature>
<dbReference type="PROSITE" id="PS50222">
    <property type="entry name" value="EF_HAND_2"/>
    <property type="match status" value="1"/>
</dbReference>
<feature type="chain" id="PRO_5046438405" description="EF-hand domain-containing protein" evidence="1">
    <location>
        <begin position="29"/>
        <end position="101"/>
    </location>
</feature>
<proteinExistence type="predicted"/>
<dbReference type="PROSITE" id="PS00018">
    <property type="entry name" value="EF_HAND_1"/>
    <property type="match status" value="1"/>
</dbReference>
<organism evidence="3 4">
    <name type="scientific">Steroidobacter flavus</name>
    <dbReference type="NCBI Taxonomy" id="1842136"/>
    <lineage>
        <taxon>Bacteria</taxon>
        <taxon>Pseudomonadati</taxon>
        <taxon>Pseudomonadota</taxon>
        <taxon>Gammaproteobacteria</taxon>
        <taxon>Steroidobacterales</taxon>
        <taxon>Steroidobacteraceae</taxon>
        <taxon>Steroidobacter</taxon>
    </lineage>
</organism>
<evidence type="ECO:0000256" key="1">
    <source>
        <dbReference type="SAM" id="SignalP"/>
    </source>
</evidence>
<keyword evidence="1" id="KW-0732">Signal</keyword>
<dbReference type="InterPro" id="IPR011992">
    <property type="entry name" value="EF-hand-dom_pair"/>
</dbReference>
<dbReference type="Gene3D" id="1.10.238.10">
    <property type="entry name" value="EF-hand"/>
    <property type="match status" value="1"/>
</dbReference>
<sequence length="101" mass="10806">MRHFVIQKLILAAVAGTTGLLAATGALADDDAQKKTSTANSFTALDRNGDNRLSRSEAGFDRWLSDTFVELDTDGDGFVSVAEFNAAADKNRVTVGKLTRQ</sequence>